<reference evidence="1" key="1">
    <citation type="submission" date="2021-01" db="EMBL/GenBank/DDBJ databases">
        <authorList>
            <consortium name="Genoscope - CEA"/>
            <person name="William W."/>
        </authorList>
    </citation>
    <scope>NUCLEOTIDE SEQUENCE</scope>
</reference>
<dbReference type="AlphaFoldDB" id="A0A816K696"/>
<dbReference type="Proteomes" id="UP001295469">
    <property type="component" value="Chromosome C02"/>
</dbReference>
<accession>A0A816K696</accession>
<sequence>MCLVVQVKYVLDLEPKQLMKSLFKIGNMLKSEEGRASL</sequence>
<name>A0A816K696_BRANA</name>
<gene>
    <name evidence="1" type="ORF">DARMORV10_C02P54010.1</name>
</gene>
<organism evidence="1">
    <name type="scientific">Brassica napus</name>
    <name type="common">Rape</name>
    <dbReference type="NCBI Taxonomy" id="3708"/>
    <lineage>
        <taxon>Eukaryota</taxon>
        <taxon>Viridiplantae</taxon>
        <taxon>Streptophyta</taxon>
        <taxon>Embryophyta</taxon>
        <taxon>Tracheophyta</taxon>
        <taxon>Spermatophyta</taxon>
        <taxon>Magnoliopsida</taxon>
        <taxon>eudicotyledons</taxon>
        <taxon>Gunneridae</taxon>
        <taxon>Pentapetalae</taxon>
        <taxon>rosids</taxon>
        <taxon>malvids</taxon>
        <taxon>Brassicales</taxon>
        <taxon>Brassicaceae</taxon>
        <taxon>Brassiceae</taxon>
        <taxon>Brassica</taxon>
    </lineage>
</organism>
<proteinExistence type="predicted"/>
<dbReference type="EMBL" id="HG994366">
    <property type="protein sequence ID" value="CAF1920322.1"/>
    <property type="molecule type" value="Genomic_DNA"/>
</dbReference>
<protein>
    <submittedName>
        <fullName evidence="1">(rape) hypothetical protein</fullName>
    </submittedName>
</protein>
<evidence type="ECO:0000313" key="1">
    <source>
        <dbReference type="EMBL" id="CAF1920322.1"/>
    </source>
</evidence>